<dbReference type="Pfam" id="PF12710">
    <property type="entry name" value="HAD"/>
    <property type="match status" value="1"/>
</dbReference>
<dbReference type="Proteomes" id="UP000578686">
    <property type="component" value="Unassembled WGS sequence"/>
</dbReference>
<dbReference type="PANTHER" id="PTHR43434:SF20">
    <property type="entry name" value="5'-NUCLEOTIDASE"/>
    <property type="match status" value="1"/>
</dbReference>
<dbReference type="InterPro" id="IPR050155">
    <property type="entry name" value="HAD-like_hydrolase_sf"/>
</dbReference>
<dbReference type="Gene3D" id="3.40.50.1000">
    <property type="entry name" value="HAD superfamily/HAD-like"/>
    <property type="match status" value="1"/>
</dbReference>
<dbReference type="GO" id="GO:0005829">
    <property type="term" value="C:cytosol"/>
    <property type="evidence" value="ECO:0007669"/>
    <property type="project" value="TreeGrafter"/>
</dbReference>
<evidence type="ECO:0000313" key="1">
    <source>
        <dbReference type="EMBL" id="NJQ06377.1"/>
    </source>
</evidence>
<dbReference type="AlphaFoldDB" id="A0A7X6D197"/>
<comment type="caution">
    <text evidence="1">The sequence shown here is derived from an EMBL/GenBank/DDBJ whole genome shotgun (WGS) entry which is preliminary data.</text>
</comment>
<dbReference type="Gene3D" id="1.10.150.240">
    <property type="entry name" value="Putative phosphatase, domain 2"/>
    <property type="match status" value="1"/>
</dbReference>
<dbReference type="RefSeq" id="WP_167970407.1">
    <property type="nucleotide sequence ID" value="NZ_BHZG01000138.1"/>
</dbReference>
<keyword evidence="1" id="KW-0378">Hydrolase</keyword>
<dbReference type="InterPro" id="IPR023198">
    <property type="entry name" value="PGP-like_dom2"/>
</dbReference>
<sequence length="214" mass="22708">MPTTNPTTGPTVGFDLDMTLVDTRPGIRSTYRALSEESGVWVDADLAVSRLGPPLTWELKNWFPEDRVPWAVDRYRALYPDHAITTSPLLPGAVEALDAVRRAGGRSMVVTAKIGVNARMHLDFLGLAPDLLFGDLWAEAKGAALREQGASVYVGDHVGDVRGAHAAGALAVSVATGPCDADELREAGADVLLANGLKDFPGWLEEHLAAAGGR</sequence>
<organism evidence="1 2">
    <name type="scientific">Streptomyces lonarensis</name>
    <dbReference type="NCBI Taxonomy" id="700599"/>
    <lineage>
        <taxon>Bacteria</taxon>
        <taxon>Bacillati</taxon>
        <taxon>Actinomycetota</taxon>
        <taxon>Actinomycetes</taxon>
        <taxon>Kitasatosporales</taxon>
        <taxon>Streptomycetaceae</taxon>
        <taxon>Streptomyces</taxon>
    </lineage>
</organism>
<dbReference type="InterPro" id="IPR036412">
    <property type="entry name" value="HAD-like_sf"/>
</dbReference>
<gene>
    <name evidence="1" type="ORF">HCN56_12475</name>
</gene>
<name>A0A7X6D197_9ACTN</name>
<keyword evidence="2" id="KW-1185">Reference proteome</keyword>
<dbReference type="InterPro" id="IPR023214">
    <property type="entry name" value="HAD_sf"/>
</dbReference>
<evidence type="ECO:0000313" key="2">
    <source>
        <dbReference type="Proteomes" id="UP000578686"/>
    </source>
</evidence>
<dbReference type="PANTHER" id="PTHR43434">
    <property type="entry name" value="PHOSPHOGLYCOLATE PHOSPHATASE"/>
    <property type="match status" value="1"/>
</dbReference>
<reference evidence="1 2" key="1">
    <citation type="submission" date="2020-03" db="EMBL/GenBank/DDBJ databases">
        <title>Draft genome of Streptomyces sp. ventii, isolated from the Axial Seamount in the Pacific Ocean, and resequencing of the two type strains Streptomyces lonarensis strain NCL 716 and Streptomyces bohaiensis strain 11A07.</title>
        <authorList>
            <person name="Loughran R.M."/>
            <person name="Pfannmuller K.M."/>
            <person name="Wasson B.J."/>
            <person name="Deadmond M.C."/>
            <person name="Paddock B.E."/>
            <person name="Koyack M.J."/>
            <person name="Gallegos D.A."/>
            <person name="Mitchell E.A."/>
            <person name="Ushijima B."/>
            <person name="Saw J.H."/>
            <person name="Mcphail K.L."/>
            <person name="Videau P."/>
        </authorList>
    </citation>
    <scope>NUCLEOTIDE SEQUENCE [LARGE SCALE GENOMIC DNA]</scope>
    <source>
        <strain evidence="1 2">NCL716</strain>
    </source>
</reference>
<dbReference type="GO" id="GO:0016787">
    <property type="term" value="F:hydrolase activity"/>
    <property type="evidence" value="ECO:0007669"/>
    <property type="project" value="UniProtKB-KW"/>
</dbReference>
<dbReference type="SUPFAM" id="SSF56784">
    <property type="entry name" value="HAD-like"/>
    <property type="match status" value="1"/>
</dbReference>
<accession>A0A7X6D197</accession>
<protein>
    <submittedName>
        <fullName evidence="1">HAD hydrolase-like protein</fullName>
    </submittedName>
</protein>
<dbReference type="GO" id="GO:0004713">
    <property type="term" value="F:protein tyrosine kinase activity"/>
    <property type="evidence" value="ECO:0007669"/>
    <property type="project" value="TreeGrafter"/>
</dbReference>
<dbReference type="EMBL" id="JAAVJD010000080">
    <property type="protein sequence ID" value="NJQ06377.1"/>
    <property type="molecule type" value="Genomic_DNA"/>
</dbReference>
<proteinExistence type="predicted"/>